<dbReference type="EMBL" id="CAKLCM010000003">
    <property type="protein sequence ID" value="CAH0529785.1"/>
    <property type="molecule type" value="Genomic_DNA"/>
</dbReference>
<sequence>MNSQIASNTHFRSSTVQHLREVDLTSHSHVQIPLGTMTAVIGFLTMCYPIVDKGWFVSFLSMCLAVMAMVLMVSSIVASGSLQRLTQASGFKRYTFLTVNLLAAAFFATEHVELTLGYLGFAILIYFLADEWLDIATAYRDKSSHLLLSALLDNALTLAAIVMLMTNVELRGETLVTLILGIKVALFGFELMLSGKSEYRY</sequence>
<name>A0ABM8ZNF7_9VIBR</name>
<reference evidence="2" key="1">
    <citation type="submission" date="2021-12" db="EMBL/GenBank/DDBJ databases">
        <authorList>
            <person name="Rodrigo-Torres L."/>
            <person name="Arahal R. D."/>
            <person name="Lucena T."/>
        </authorList>
    </citation>
    <scope>NUCLEOTIDE SEQUENCE</scope>
    <source>
        <strain evidence="2">CECT 8226</strain>
    </source>
</reference>
<feature type="transmembrane region" description="Helical" evidence="1">
    <location>
        <begin position="145"/>
        <end position="168"/>
    </location>
</feature>
<proteinExistence type="predicted"/>
<feature type="transmembrane region" description="Helical" evidence="1">
    <location>
        <begin position="30"/>
        <end position="51"/>
    </location>
</feature>
<keyword evidence="1" id="KW-0812">Transmembrane</keyword>
<organism evidence="2 3">
    <name type="scientific">Vibrio hippocampi</name>
    <dbReference type="NCBI Taxonomy" id="654686"/>
    <lineage>
        <taxon>Bacteria</taxon>
        <taxon>Pseudomonadati</taxon>
        <taxon>Pseudomonadota</taxon>
        <taxon>Gammaproteobacteria</taxon>
        <taxon>Vibrionales</taxon>
        <taxon>Vibrionaceae</taxon>
        <taxon>Vibrio</taxon>
    </lineage>
</organism>
<accession>A0ABM8ZNF7</accession>
<evidence type="ECO:0000256" key="1">
    <source>
        <dbReference type="SAM" id="Phobius"/>
    </source>
</evidence>
<feature type="transmembrane region" description="Helical" evidence="1">
    <location>
        <begin position="174"/>
        <end position="193"/>
    </location>
</feature>
<evidence type="ECO:0000313" key="3">
    <source>
        <dbReference type="Proteomes" id="UP000838160"/>
    </source>
</evidence>
<dbReference type="RefSeq" id="WP_237486347.1">
    <property type="nucleotide sequence ID" value="NZ_CAKLCM010000003.1"/>
</dbReference>
<keyword evidence="1" id="KW-1133">Transmembrane helix</keyword>
<dbReference type="Proteomes" id="UP000838160">
    <property type="component" value="Unassembled WGS sequence"/>
</dbReference>
<protein>
    <submittedName>
        <fullName evidence="2">Uncharacterized protein</fullName>
    </submittedName>
</protein>
<gene>
    <name evidence="2" type="ORF">VHP8226_03541</name>
</gene>
<evidence type="ECO:0000313" key="2">
    <source>
        <dbReference type="EMBL" id="CAH0529785.1"/>
    </source>
</evidence>
<comment type="caution">
    <text evidence="2">The sequence shown here is derived from an EMBL/GenBank/DDBJ whole genome shotgun (WGS) entry which is preliminary data.</text>
</comment>
<feature type="transmembrane region" description="Helical" evidence="1">
    <location>
        <begin position="57"/>
        <end position="79"/>
    </location>
</feature>
<keyword evidence="1" id="KW-0472">Membrane</keyword>
<feature type="transmembrane region" description="Helical" evidence="1">
    <location>
        <begin position="91"/>
        <end position="109"/>
    </location>
</feature>
<keyword evidence="3" id="KW-1185">Reference proteome</keyword>
<feature type="transmembrane region" description="Helical" evidence="1">
    <location>
        <begin position="115"/>
        <end position="133"/>
    </location>
</feature>